<evidence type="ECO:0000259" key="9">
    <source>
        <dbReference type="Pfam" id="PF00593"/>
    </source>
</evidence>
<dbReference type="Gene3D" id="2.40.170.20">
    <property type="entry name" value="TonB-dependent receptor, beta-barrel domain"/>
    <property type="match status" value="1"/>
</dbReference>
<evidence type="ECO:0000256" key="7">
    <source>
        <dbReference type="ARBA" id="ARBA00023237"/>
    </source>
</evidence>
<keyword evidence="5" id="KW-0798">TonB box</keyword>
<sequence length="248" mass="28542">MWQVTDQHQLSLGYTHSQRAPQIQELFSDGFHHATRSYELGNADLSKEISNNLDLGYRFNSNWMSAEINLFHNWVSDYIYQQRSATEPVLNTQQAAATFKGFEAQTIFPLMENTYGVLDLTLFGDYTRGRFDNGNDVPRMPPLRYGFQLSYEKDDFSSNLRFTRAEAQNNNYSATDTATQVSETDTKGYLLLNLQAQYRLASFHDSEVMLFAKGKNLLDENIRNSTSYLRNFSPEPSRSAELGLRINY</sequence>
<evidence type="ECO:0000256" key="2">
    <source>
        <dbReference type="ARBA" id="ARBA00022448"/>
    </source>
</evidence>
<evidence type="ECO:0000256" key="8">
    <source>
        <dbReference type="PROSITE-ProRule" id="PRU01360"/>
    </source>
</evidence>
<dbReference type="Pfam" id="PF00593">
    <property type="entry name" value="TonB_dep_Rec_b-barrel"/>
    <property type="match status" value="1"/>
</dbReference>
<evidence type="ECO:0000256" key="6">
    <source>
        <dbReference type="ARBA" id="ARBA00023136"/>
    </source>
</evidence>
<name>A0A1R4H4K1_9GAMM</name>
<dbReference type="GO" id="GO:0044718">
    <property type="term" value="P:siderophore transmembrane transport"/>
    <property type="evidence" value="ECO:0007669"/>
    <property type="project" value="TreeGrafter"/>
</dbReference>
<dbReference type="AlphaFoldDB" id="A0A1R4H4K1"/>
<evidence type="ECO:0000256" key="5">
    <source>
        <dbReference type="ARBA" id="ARBA00023077"/>
    </source>
</evidence>
<dbReference type="PANTHER" id="PTHR30069:SF40">
    <property type="entry name" value="TONB-DEPENDENT RECEPTOR NMB0964-RELATED"/>
    <property type="match status" value="1"/>
</dbReference>
<evidence type="ECO:0000256" key="3">
    <source>
        <dbReference type="ARBA" id="ARBA00022452"/>
    </source>
</evidence>
<dbReference type="EMBL" id="FUKJ01000125">
    <property type="protein sequence ID" value="SJM91198.1"/>
    <property type="molecule type" value="Genomic_DNA"/>
</dbReference>
<keyword evidence="10" id="KW-0675">Receptor</keyword>
<dbReference type="PANTHER" id="PTHR30069">
    <property type="entry name" value="TONB-DEPENDENT OUTER MEMBRANE RECEPTOR"/>
    <property type="match status" value="1"/>
</dbReference>
<dbReference type="InterPro" id="IPR000531">
    <property type="entry name" value="Beta-barrel_TonB"/>
</dbReference>
<keyword evidence="6 8" id="KW-0472">Membrane</keyword>
<gene>
    <name evidence="10" type="ORF">CRENPOLYSF2_2100001</name>
</gene>
<dbReference type="GO" id="GO:0009279">
    <property type="term" value="C:cell outer membrane"/>
    <property type="evidence" value="ECO:0007669"/>
    <property type="project" value="UniProtKB-SubCell"/>
</dbReference>
<organism evidence="10 11">
    <name type="scientific">Crenothrix polyspora</name>
    <dbReference type="NCBI Taxonomy" id="360316"/>
    <lineage>
        <taxon>Bacteria</taxon>
        <taxon>Pseudomonadati</taxon>
        <taxon>Pseudomonadota</taxon>
        <taxon>Gammaproteobacteria</taxon>
        <taxon>Methylococcales</taxon>
        <taxon>Crenotrichaceae</taxon>
        <taxon>Crenothrix</taxon>
    </lineage>
</organism>
<dbReference type="Proteomes" id="UP000195442">
    <property type="component" value="Unassembled WGS sequence"/>
</dbReference>
<reference evidence="11" key="1">
    <citation type="submission" date="2017-02" db="EMBL/GenBank/DDBJ databases">
        <authorList>
            <person name="Daims H."/>
        </authorList>
    </citation>
    <scope>NUCLEOTIDE SEQUENCE [LARGE SCALE GENOMIC DNA]</scope>
</reference>
<keyword evidence="11" id="KW-1185">Reference proteome</keyword>
<dbReference type="SUPFAM" id="SSF56935">
    <property type="entry name" value="Porins"/>
    <property type="match status" value="1"/>
</dbReference>
<dbReference type="GO" id="GO:0015344">
    <property type="term" value="F:siderophore uptake transmembrane transporter activity"/>
    <property type="evidence" value="ECO:0007669"/>
    <property type="project" value="TreeGrafter"/>
</dbReference>
<feature type="domain" description="TonB-dependent receptor-like beta-barrel" evidence="9">
    <location>
        <begin position="2"/>
        <end position="217"/>
    </location>
</feature>
<evidence type="ECO:0000313" key="11">
    <source>
        <dbReference type="Proteomes" id="UP000195442"/>
    </source>
</evidence>
<evidence type="ECO:0000256" key="1">
    <source>
        <dbReference type="ARBA" id="ARBA00004571"/>
    </source>
</evidence>
<keyword evidence="7 8" id="KW-0998">Cell outer membrane</keyword>
<evidence type="ECO:0000313" key="10">
    <source>
        <dbReference type="EMBL" id="SJM91198.1"/>
    </source>
</evidence>
<keyword evidence="3 8" id="KW-1134">Transmembrane beta strand</keyword>
<keyword evidence="4 8" id="KW-0812">Transmembrane</keyword>
<comment type="subcellular location">
    <subcellularLocation>
        <location evidence="1 8">Cell outer membrane</location>
        <topology evidence="1 8">Multi-pass membrane protein</topology>
    </subcellularLocation>
</comment>
<dbReference type="InterPro" id="IPR039426">
    <property type="entry name" value="TonB-dep_rcpt-like"/>
</dbReference>
<protein>
    <submittedName>
        <fullName evidence="10">TonB-dependent receptor</fullName>
    </submittedName>
</protein>
<proteinExistence type="inferred from homology"/>
<keyword evidence="2 8" id="KW-0813">Transport</keyword>
<dbReference type="PROSITE" id="PS52016">
    <property type="entry name" value="TONB_DEPENDENT_REC_3"/>
    <property type="match status" value="1"/>
</dbReference>
<evidence type="ECO:0000256" key="4">
    <source>
        <dbReference type="ARBA" id="ARBA00022692"/>
    </source>
</evidence>
<accession>A0A1R4H4K1</accession>
<comment type="similarity">
    <text evidence="8">Belongs to the TonB-dependent receptor family.</text>
</comment>
<dbReference type="InterPro" id="IPR036942">
    <property type="entry name" value="Beta-barrel_TonB_sf"/>
</dbReference>